<dbReference type="FunFam" id="3.40.50.2000:FF:000066">
    <property type="entry name" value="UDP-glucuronosyltransferase 1-1"/>
    <property type="match status" value="1"/>
</dbReference>
<proteinExistence type="inferred from homology"/>
<evidence type="ECO:0000256" key="6">
    <source>
        <dbReference type="ARBA" id="ARBA00022692"/>
    </source>
</evidence>
<dbReference type="AlphaFoldDB" id="A0A8B9TTR2"/>
<dbReference type="Proteomes" id="UP000694400">
    <property type="component" value="Chromosome 6"/>
</dbReference>
<keyword evidence="8" id="KW-1133">Transmembrane helix</keyword>
<dbReference type="Ensembl" id="ENSAPLT00020028162.1">
    <property type="protein sequence ID" value="ENSAPLP00020026130.1"/>
    <property type="gene ID" value="ENSAPLG00020017867.1"/>
</dbReference>
<name>A0A8B9TTR2_ANAPL</name>
<accession>A0A8B9TTR2</accession>
<comment type="similarity">
    <text evidence="2">Belongs to the UDP-glycosyltransferase family.</text>
</comment>
<evidence type="ECO:0000313" key="10">
    <source>
        <dbReference type="Ensembl" id="ENSAPLP00020026130.1"/>
    </source>
</evidence>
<keyword evidence="8" id="KW-0472">Membrane</keyword>
<dbReference type="PANTHER" id="PTHR48043">
    <property type="entry name" value="EG:EG0003.4 PROTEIN-RELATED"/>
    <property type="match status" value="1"/>
</dbReference>
<comment type="subcellular location">
    <subcellularLocation>
        <location evidence="1">Membrane</location>
        <topology evidence="1">Single-pass membrane protein</topology>
    </subcellularLocation>
</comment>
<reference evidence="10" key="2">
    <citation type="submission" date="2025-08" db="UniProtKB">
        <authorList>
            <consortium name="Ensembl"/>
        </authorList>
    </citation>
    <scope>IDENTIFICATION</scope>
</reference>
<evidence type="ECO:0000256" key="8">
    <source>
        <dbReference type="ARBA" id="ARBA00022989"/>
    </source>
</evidence>
<evidence type="ECO:0000256" key="4">
    <source>
        <dbReference type="ARBA" id="ARBA00022676"/>
    </source>
</evidence>
<dbReference type="InterPro" id="IPR002213">
    <property type="entry name" value="UDP_glucos_trans"/>
</dbReference>
<keyword evidence="9" id="KW-0325">Glycoprotein</keyword>
<dbReference type="GO" id="GO:0016020">
    <property type="term" value="C:membrane"/>
    <property type="evidence" value="ECO:0007669"/>
    <property type="project" value="UniProtKB-SubCell"/>
</dbReference>
<dbReference type="SUPFAM" id="SSF53756">
    <property type="entry name" value="UDP-Glycosyltransferase/glycogen phosphorylase"/>
    <property type="match status" value="1"/>
</dbReference>
<keyword evidence="6" id="KW-0812">Transmembrane</keyword>
<reference evidence="10" key="3">
    <citation type="submission" date="2025-09" db="UniProtKB">
        <authorList>
            <consortium name="Ensembl"/>
        </authorList>
    </citation>
    <scope>IDENTIFICATION</scope>
</reference>
<organism evidence="10 11">
    <name type="scientific">Anas platyrhynchos</name>
    <name type="common">Mallard</name>
    <name type="synonym">Anas boschas</name>
    <dbReference type="NCBI Taxonomy" id="8839"/>
    <lineage>
        <taxon>Eukaryota</taxon>
        <taxon>Metazoa</taxon>
        <taxon>Chordata</taxon>
        <taxon>Craniata</taxon>
        <taxon>Vertebrata</taxon>
        <taxon>Euteleostomi</taxon>
        <taxon>Archelosauria</taxon>
        <taxon>Archosauria</taxon>
        <taxon>Dinosauria</taxon>
        <taxon>Saurischia</taxon>
        <taxon>Theropoda</taxon>
        <taxon>Coelurosauria</taxon>
        <taxon>Aves</taxon>
        <taxon>Neognathae</taxon>
        <taxon>Galloanserae</taxon>
        <taxon>Anseriformes</taxon>
        <taxon>Anatidae</taxon>
        <taxon>Anatinae</taxon>
        <taxon>Anas</taxon>
    </lineage>
</organism>
<evidence type="ECO:0000256" key="9">
    <source>
        <dbReference type="ARBA" id="ARBA00023180"/>
    </source>
</evidence>
<dbReference type="Gene3D" id="3.40.50.2000">
    <property type="entry name" value="Glycogen Phosphorylase B"/>
    <property type="match status" value="1"/>
</dbReference>
<evidence type="ECO:0000256" key="5">
    <source>
        <dbReference type="ARBA" id="ARBA00022679"/>
    </source>
</evidence>
<dbReference type="GO" id="GO:0015020">
    <property type="term" value="F:glucuronosyltransferase activity"/>
    <property type="evidence" value="ECO:0007669"/>
    <property type="project" value="UniProtKB-EC"/>
</dbReference>
<dbReference type="Pfam" id="PF00201">
    <property type="entry name" value="UDPGT"/>
    <property type="match status" value="1"/>
</dbReference>
<sequence>MALVSNHGYLASAGVWVFLSLFCLGNGGKLLVVPMDGSHWLSMRSVLVALSQKEHEIVVVAPEVNLNVKASEYYTLKTYPVPLTREELGAKLLHFMKKFTVISDLYFSSCANLLHNKDLMQDLEGSKFDAVLTDPVVPCGQILALHLSIPSVFFLRGLPCSFDLQAAQCPDPPSYVPRTFTDNSDHMTFIQRVENLVLKVSESFLCNFAYLPFELLASDFLQRQVTMTDLLSHGSIWLKRMDFVFEYPMPLMPNIVFIGGINCGKKKTLPQWYLSSFAYIIVWVCFWTRWKKLWFITAVLLTRHTSRQVCCSSLLVIITSNCFTDSFQNFFFFFQLIQPYFQNLEIKCYKCQLAGNILIVLSVWGYA</sequence>
<evidence type="ECO:0000256" key="3">
    <source>
        <dbReference type="ARBA" id="ARBA00012544"/>
    </source>
</evidence>
<dbReference type="EC" id="2.4.1.17" evidence="3"/>
<keyword evidence="4" id="KW-0328">Glycosyltransferase</keyword>
<protein>
    <recommendedName>
        <fullName evidence="3">glucuronosyltransferase</fullName>
        <ecNumber evidence="3">2.4.1.17</ecNumber>
    </recommendedName>
</protein>
<evidence type="ECO:0000313" key="11">
    <source>
        <dbReference type="Proteomes" id="UP000694400"/>
    </source>
</evidence>
<reference evidence="10" key="1">
    <citation type="submission" date="2019-08" db="EMBL/GenBank/DDBJ databases">
        <title>Three high-quality genomes provides insights into domestication of ducks.</title>
        <authorList>
            <person name="Hou Z.C."/>
            <person name="Zhu F."/>
            <person name="Yin Z.T."/>
            <person name="Zhang F."/>
        </authorList>
    </citation>
    <scope>NUCLEOTIDE SEQUENCE [LARGE SCALE GENOMIC DNA]</scope>
</reference>
<dbReference type="PANTHER" id="PTHR48043:SF161">
    <property type="entry name" value="UDP GLUCURONOSYLTRANSFERASE FAMILY 1 MEMBER A1"/>
    <property type="match status" value="1"/>
</dbReference>
<evidence type="ECO:0000256" key="1">
    <source>
        <dbReference type="ARBA" id="ARBA00004167"/>
    </source>
</evidence>
<evidence type="ECO:0000256" key="7">
    <source>
        <dbReference type="ARBA" id="ARBA00022729"/>
    </source>
</evidence>
<dbReference type="InterPro" id="IPR050271">
    <property type="entry name" value="UDP-glycosyltransferase"/>
</dbReference>
<keyword evidence="7" id="KW-0732">Signal</keyword>
<evidence type="ECO:0000256" key="2">
    <source>
        <dbReference type="ARBA" id="ARBA00009995"/>
    </source>
</evidence>
<keyword evidence="5" id="KW-0808">Transferase</keyword>